<organism evidence="1 2">
    <name type="scientific">Ricinus communis</name>
    <name type="common">Castor bean</name>
    <dbReference type="NCBI Taxonomy" id="3988"/>
    <lineage>
        <taxon>Eukaryota</taxon>
        <taxon>Viridiplantae</taxon>
        <taxon>Streptophyta</taxon>
        <taxon>Embryophyta</taxon>
        <taxon>Tracheophyta</taxon>
        <taxon>Spermatophyta</taxon>
        <taxon>Magnoliopsida</taxon>
        <taxon>eudicotyledons</taxon>
        <taxon>Gunneridae</taxon>
        <taxon>Pentapetalae</taxon>
        <taxon>rosids</taxon>
        <taxon>fabids</taxon>
        <taxon>Malpighiales</taxon>
        <taxon>Euphorbiaceae</taxon>
        <taxon>Acalyphoideae</taxon>
        <taxon>Acalypheae</taxon>
        <taxon>Ricinus</taxon>
    </lineage>
</organism>
<dbReference type="InParanoid" id="B9SBX2"/>
<feature type="non-terminal residue" evidence="1">
    <location>
        <position position="106"/>
    </location>
</feature>
<dbReference type="Proteomes" id="UP000008311">
    <property type="component" value="Unassembled WGS sequence"/>
</dbReference>
<keyword evidence="2" id="KW-1185">Reference proteome</keyword>
<protein>
    <submittedName>
        <fullName evidence="1">Uncharacterized protein</fullName>
    </submittedName>
</protein>
<name>B9SBX2_RICCO</name>
<accession>B9SBX2</accession>
<sequence>MVFPTRIWSGIRNNLIWNGKTSSAEGLLAADTALLNQWKEAQAMAFSRPGLVSSLRVECLAFWDAIWWARERRWDSVIFGLDSLLVVQAFQSEDVDCSSVGLVIDG</sequence>
<dbReference type="EMBL" id="EQ973918">
    <property type="protein sequence ID" value="EEF38830.1"/>
    <property type="molecule type" value="Genomic_DNA"/>
</dbReference>
<evidence type="ECO:0000313" key="1">
    <source>
        <dbReference type="EMBL" id="EEF38830.1"/>
    </source>
</evidence>
<proteinExistence type="predicted"/>
<evidence type="ECO:0000313" key="2">
    <source>
        <dbReference type="Proteomes" id="UP000008311"/>
    </source>
</evidence>
<reference evidence="2" key="1">
    <citation type="journal article" date="2010" name="Nat. Biotechnol.">
        <title>Draft genome sequence of the oilseed species Ricinus communis.</title>
        <authorList>
            <person name="Chan A.P."/>
            <person name="Crabtree J."/>
            <person name="Zhao Q."/>
            <person name="Lorenzi H."/>
            <person name="Orvis J."/>
            <person name="Puiu D."/>
            <person name="Melake-Berhan A."/>
            <person name="Jones K.M."/>
            <person name="Redman J."/>
            <person name="Chen G."/>
            <person name="Cahoon E.B."/>
            <person name="Gedil M."/>
            <person name="Stanke M."/>
            <person name="Haas B.J."/>
            <person name="Wortman J.R."/>
            <person name="Fraser-Liggett C.M."/>
            <person name="Ravel J."/>
            <person name="Rabinowicz P.D."/>
        </authorList>
    </citation>
    <scope>NUCLEOTIDE SEQUENCE [LARGE SCALE GENOMIC DNA]</scope>
    <source>
        <strain evidence="2">cv. Hale</strain>
    </source>
</reference>
<dbReference type="AlphaFoldDB" id="B9SBX2"/>
<gene>
    <name evidence="1" type="ORF">RCOM_0700070</name>
</gene>